<dbReference type="EC" id="3.1.2.2" evidence="5"/>
<dbReference type="InterPro" id="IPR029069">
    <property type="entry name" value="HotDog_dom_sf"/>
</dbReference>
<dbReference type="GO" id="GO:0006637">
    <property type="term" value="P:acyl-CoA metabolic process"/>
    <property type="evidence" value="ECO:0007669"/>
    <property type="project" value="InterPro"/>
</dbReference>
<evidence type="ECO:0000313" key="6">
    <source>
        <dbReference type="Proteomes" id="UP001172681"/>
    </source>
</evidence>
<dbReference type="Proteomes" id="UP001172681">
    <property type="component" value="Unassembled WGS sequence"/>
</dbReference>
<dbReference type="AlphaFoldDB" id="A0AA38Y9H5"/>
<dbReference type="CDD" id="cd03444">
    <property type="entry name" value="Thioesterase_II_repeat1"/>
    <property type="match status" value="1"/>
</dbReference>
<dbReference type="Pfam" id="PF13622">
    <property type="entry name" value="4HBT_3"/>
    <property type="match status" value="1"/>
</dbReference>
<gene>
    <name evidence="5" type="primary">TES1_1</name>
    <name evidence="5" type="ORF">H2204_003496</name>
</gene>
<keyword evidence="6" id="KW-1185">Reference proteome</keyword>
<comment type="similarity">
    <text evidence="1">Belongs to the C/M/P thioester hydrolase family.</text>
</comment>
<accession>A0AA38Y9H5</accession>
<evidence type="ECO:0000256" key="2">
    <source>
        <dbReference type="ARBA" id="ARBA00022801"/>
    </source>
</evidence>
<feature type="domain" description="Acyl-CoA thioesterase-like C-terminal" evidence="4">
    <location>
        <begin position="191"/>
        <end position="298"/>
    </location>
</feature>
<organism evidence="5 6">
    <name type="scientific">Knufia peltigerae</name>
    <dbReference type="NCBI Taxonomy" id="1002370"/>
    <lineage>
        <taxon>Eukaryota</taxon>
        <taxon>Fungi</taxon>
        <taxon>Dikarya</taxon>
        <taxon>Ascomycota</taxon>
        <taxon>Pezizomycotina</taxon>
        <taxon>Eurotiomycetes</taxon>
        <taxon>Chaetothyriomycetidae</taxon>
        <taxon>Chaetothyriales</taxon>
        <taxon>Trichomeriaceae</taxon>
        <taxon>Knufia</taxon>
    </lineage>
</organism>
<dbReference type="PANTHER" id="PTHR11066">
    <property type="entry name" value="ACYL-COA THIOESTERASE"/>
    <property type="match status" value="1"/>
</dbReference>
<dbReference type="SUPFAM" id="SSF54637">
    <property type="entry name" value="Thioesterase/thiol ester dehydrase-isomerase"/>
    <property type="match status" value="2"/>
</dbReference>
<dbReference type="InterPro" id="IPR049449">
    <property type="entry name" value="TesB_ACOT8-like_N"/>
</dbReference>
<reference evidence="5" key="1">
    <citation type="submission" date="2022-10" db="EMBL/GenBank/DDBJ databases">
        <title>Culturing micro-colonial fungi from biological soil crusts in the Mojave desert and describing Neophaeococcomyces mojavensis, and introducing the new genera and species Taxawa tesnikishii.</title>
        <authorList>
            <person name="Kurbessoian T."/>
            <person name="Stajich J.E."/>
        </authorList>
    </citation>
    <scope>NUCLEOTIDE SEQUENCE</scope>
    <source>
        <strain evidence="5">TK_35</strain>
    </source>
</reference>
<feature type="domain" description="Acyl-CoA thioesterase-like N-terminal HotDog" evidence="3">
    <location>
        <begin position="29"/>
        <end position="115"/>
    </location>
</feature>
<proteinExistence type="inferred from homology"/>
<dbReference type="PANTHER" id="PTHR11066:SF34">
    <property type="entry name" value="ACYL-COENZYME A THIOESTERASE 8"/>
    <property type="match status" value="1"/>
</dbReference>
<name>A0AA38Y9H5_9EURO</name>
<dbReference type="GO" id="GO:0047617">
    <property type="term" value="F:fatty acyl-CoA hydrolase activity"/>
    <property type="evidence" value="ECO:0007669"/>
    <property type="project" value="InterPro"/>
</dbReference>
<sequence>MTTRVKSLDFESHIELEQIGPDTFTNVHPPWVFPITHTMPGPLMMAEATAAAYRTVTEEFRIDSLQVMFMLGPKTDRPLIYKVQRLSQGRTFVSRLVNIEQDDGRICVTVTASFVRATEWTGRSMTHTESMKTTERVDDITLDDFEGDHTPLGPFMKFQRLPHLQLPEANDPITTTIGPVVAKIDPPIKAPAGSQAHLLGIIYLSDYHIMDCPLRIHDIPLGLFPINDRTRTKQPASMKIMTSLNHAIHFHVHDGFRADELVYVEATTPWAKDGRALIHSRIFSHKGLLIATCVQEAFYVFKDNAKL</sequence>
<protein>
    <submittedName>
        <fullName evidence="5">Acyl-CoA thioesterase</fullName>
        <ecNumber evidence="5">3.1.2.2</ecNumber>
    </submittedName>
</protein>
<dbReference type="Gene3D" id="2.40.160.210">
    <property type="entry name" value="Acyl-CoA thioesterase, double hotdog domain"/>
    <property type="match status" value="1"/>
</dbReference>
<dbReference type="GO" id="GO:0009062">
    <property type="term" value="P:fatty acid catabolic process"/>
    <property type="evidence" value="ECO:0007669"/>
    <property type="project" value="TreeGrafter"/>
</dbReference>
<dbReference type="InterPro" id="IPR003703">
    <property type="entry name" value="Acyl_CoA_thio"/>
</dbReference>
<evidence type="ECO:0000313" key="5">
    <source>
        <dbReference type="EMBL" id="KAJ9640271.1"/>
    </source>
</evidence>
<dbReference type="GO" id="GO:0005782">
    <property type="term" value="C:peroxisomal matrix"/>
    <property type="evidence" value="ECO:0007669"/>
    <property type="project" value="UniProtKB-SubCell"/>
</dbReference>
<dbReference type="InterPro" id="IPR049450">
    <property type="entry name" value="ACOT8-like_C"/>
</dbReference>
<evidence type="ECO:0000259" key="3">
    <source>
        <dbReference type="Pfam" id="PF13622"/>
    </source>
</evidence>
<evidence type="ECO:0000259" key="4">
    <source>
        <dbReference type="Pfam" id="PF20789"/>
    </source>
</evidence>
<dbReference type="EMBL" id="JAPDRN010000015">
    <property type="protein sequence ID" value="KAJ9640271.1"/>
    <property type="molecule type" value="Genomic_DNA"/>
</dbReference>
<dbReference type="CDD" id="cd03445">
    <property type="entry name" value="Thioesterase_II_repeat2"/>
    <property type="match status" value="1"/>
</dbReference>
<keyword evidence="2 5" id="KW-0378">Hydrolase</keyword>
<dbReference type="Pfam" id="PF20789">
    <property type="entry name" value="4HBT_3C"/>
    <property type="match status" value="1"/>
</dbReference>
<evidence type="ECO:0000256" key="1">
    <source>
        <dbReference type="ARBA" id="ARBA00006538"/>
    </source>
</evidence>
<dbReference type="InterPro" id="IPR042171">
    <property type="entry name" value="Acyl-CoA_hotdog"/>
</dbReference>
<comment type="caution">
    <text evidence="5">The sequence shown here is derived from an EMBL/GenBank/DDBJ whole genome shotgun (WGS) entry which is preliminary data.</text>
</comment>